<reference evidence="6" key="2">
    <citation type="submission" date="2020-09" db="EMBL/GenBank/DDBJ databases">
        <authorList>
            <person name="Sun Q."/>
            <person name="Zhou Y."/>
        </authorList>
    </citation>
    <scope>NUCLEOTIDE SEQUENCE</scope>
    <source>
        <strain evidence="6">CGMCC 4.7312</strain>
    </source>
</reference>
<comment type="function">
    <text evidence="1">Acyltransferase required for the direct transfer of medium- to long-chain fatty acyl moieties from a carrier protein (MbtL) on to the epsilon-amino group of lysine residue in the mycobactin core.</text>
</comment>
<dbReference type="Gene3D" id="3.40.630.30">
    <property type="match status" value="1"/>
</dbReference>
<dbReference type="RefSeq" id="WP_189040636.1">
    <property type="nucleotide sequence ID" value="NZ_BMNB01000002.1"/>
</dbReference>
<proteinExistence type="predicted"/>
<dbReference type="SMART" id="SM01006">
    <property type="entry name" value="AlcB"/>
    <property type="match status" value="1"/>
</dbReference>
<comment type="pathway">
    <text evidence="2">Siderophore biosynthesis; mycobactin biosynthesis.</text>
</comment>
<evidence type="ECO:0000313" key="7">
    <source>
        <dbReference type="Proteomes" id="UP000608890"/>
    </source>
</evidence>
<dbReference type="Pfam" id="PF13523">
    <property type="entry name" value="Acetyltransf_8"/>
    <property type="match status" value="1"/>
</dbReference>
<dbReference type="AlphaFoldDB" id="A0A917THU1"/>
<dbReference type="Proteomes" id="UP000608890">
    <property type="component" value="Unassembled WGS sequence"/>
</dbReference>
<sequence>MTERHRHERHVPGFGVVAFRPVDPDADADVIHSWVSQERARFWGMRDADRDRVAEIYRYVDSLPTHHAYLTLRDGAPVALFQTYQPEHDPVGECYPVRAGDYGGHLLIGTPVRPEPGFTGTLLGEFIAFVFTDPGRRRLVMEPDARNDKAVARLRRAGFVDGPLIDLPHKRAQLMFKCKEGPLLNASCIAGAPS</sequence>
<dbReference type="GO" id="GO:0016410">
    <property type="term" value="F:N-acyltransferase activity"/>
    <property type="evidence" value="ECO:0007669"/>
    <property type="project" value="TreeGrafter"/>
</dbReference>
<accession>A0A917THU1</accession>
<evidence type="ECO:0000256" key="3">
    <source>
        <dbReference type="ARBA" id="ARBA00020586"/>
    </source>
</evidence>
<evidence type="ECO:0000256" key="4">
    <source>
        <dbReference type="ARBA" id="ARBA00031122"/>
    </source>
</evidence>
<organism evidence="6 7">
    <name type="scientific">Micromonospora sonchi</name>
    <dbReference type="NCBI Taxonomy" id="1763543"/>
    <lineage>
        <taxon>Bacteria</taxon>
        <taxon>Bacillati</taxon>
        <taxon>Actinomycetota</taxon>
        <taxon>Actinomycetes</taxon>
        <taxon>Micromonosporales</taxon>
        <taxon>Micromonosporaceae</taxon>
        <taxon>Micromonospora</taxon>
    </lineage>
</organism>
<dbReference type="GO" id="GO:0019290">
    <property type="term" value="P:siderophore biosynthetic process"/>
    <property type="evidence" value="ECO:0007669"/>
    <property type="project" value="InterPro"/>
</dbReference>
<protein>
    <recommendedName>
        <fullName evidence="3">Lysine N-acyltransferase MbtK</fullName>
    </recommendedName>
    <alternativeName>
        <fullName evidence="4">Mycobactin synthase protein K</fullName>
    </alternativeName>
</protein>
<evidence type="ECO:0000256" key="1">
    <source>
        <dbReference type="ARBA" id="ARBA00003818"/>
    </source>
</evidence>
<dbReference type="PANTHER" id="PTHR31438:SF1">
    <property type="entry name" value="LYSINE N-ACYLTRANSFERASE C17G9.06C-RELATED"/>
    <property type="match status" value="1"/>
</dbReference>
<evidence type="ECO:0000259" key="5">
    <source>
        <dbReference type="SMART" id="SM01006"/>
    </source>
</evidence>
<gene>
    <name evidence="6" type="ORF">GCM10011608_05640</name>
</gene>
<dbReference type="EMBL" id="BMNB01000002">
    <property type="protein sequence ID" value="GGM23732.1"/>
    <property type="molecule type" value="Genomic_DNA"/>
</dbReference>
<name>A0A917THU1_9ACTN</name>
<feature type="domain" description="Acyltransferase MbtK/IucB-like conserved" evidence="5">
    <location>
        <begin position="20"/>
        <end position="68"/>
    </location>
</feature>
<dbReference type="InterPro" id="IPR019432">
    <property type="entry name" value="Acyltransferase_MbtK/IucB-like"/>
</dbReference>
<dbReference type="PANTHER" id="PTHR31438">
    <property type="entry name" value="LYSINE N-ACYLTRANSFERASE C17G9.06C-RELATED"/>
    <property type="match status" value="1"/>
</dbReference>
<reference evidence="6" key="1">
    <citation type="journal article" date="2014" name="Int. J. Syst. Evol. Microbiol.">
        <title>Complete genome sequence of Corynebacterium casei LMG S-19264T (=DSM 44701T), isolated from a smear-ripened cheese.</title>
        <authorList>
            <consortium name="US DOE Joint Genome Institute (JGI-PGF)"/>
            <person name="Walter F."/>
            <person name="Albersmeier A."/>
            <person name="Kalinowski J."/>
            <person name="Ruckert C."/>
        </authorList>
    </citation>
    <scope>NUCLEOTIDE SEQUENCE</scope>
    <source>
        <strain evidence="6">CGMCC 4.7312</strain>
    </source>
</reference>
<evidence type="ECO:0000256" key="2">
    <source>
        <dbReference type="ARBA" id="ARBA00005102"/>
    </source>
</evidence>
<comment type="caution">
    <text evidence="6">The sequence shown here is derived from an EMBL/GenBank/DDBJ whole genome shotgun (WGS) entry which is preliminary data.</text>
</comment>
<dbReference type="InterPro" id="IPR016181">
    <property type="entry name" value="Acyl_CoA_acyltransferase"/>
</dbReference>
<keyword evidence="7" id="KW-1185">Reference proteome</keyword>
<evidence type="ECO:0000313" key="6">
    <source>
        <dbReference type="EMBL" id="GGM23732.1"/>
    </source>
</evidence>
<dbReference type="SUPFAM" id="SSF55729">
    <property type="entry name" value="Acyl-CoA N-acyltransferases (Nat)"/>
    <property type="match status" value="1"/>
</dbReference>